<dbReference type="PANTHER" id="PTHR46401:SF2">
    <property type="entry name" value="GLYCOSYLTRANSFERASE WBBK-RELATED"/>
    <property type="match status" value="1"/>
</dbReference>
<dbReference type="InterPro" id="IPR028098">
    <property type="entry name" value="Glyco_trans_4-like_N"/>
</dbReference>
<accession>A0AAP8NL18</accession>
<reference evidence="4 5" key="1">
    <citation type="journal article" date="2017" name="BMC Genomics">
        <title>Genome sequencing of 39 Akkermansia muciniphila isolates reveals its population structure, genomic and functional diverisity, and global distribution in mammalian gut microbiotas.</title>
        <authorList>
            <person name="Guo X."/>
            <person name="Li S."/>
            <person name="Zhang J."/>
            <person name="Wu F."/>
            <person name="Li X."/>
            <person name="Wu D."/>
            <person name="Zhang M."/>
            <person name="Ou Z."/>
            <person name="Jie Z."/>
            <person name="Yan Q."/>
            <person name="Li P."/>
            <person name="Yi J."/>
            <person name="Peng Y."/>
        </authorList>
    </citation>
    <scope>NUCLEOTIDE SEQUENCE [LARGE SCALE GENOMIC DNA]</scope>
    <source>
        <strain evidence="4 5">GP43</strain>
    </source>
</reference>
<dbReference type="Pfam" id="PF13439">
    <property type="entry name" value="Glyco_transf_4"/>
    <property type="match status" value="1"/>
</dbReference>
<name>A0AAP8NL18_9BACT</name>
<sequence length="390" mass="44280">MKICFVAWSDFGIGGVPKVLTCLMDALSRNHDVSLYSLKNLPQSGIHGINREQIHIYCKEMNLYEKVRRSAADFLVTKTPLFSSALGCRLYAAARYTSGFKKALTNHLNKHQYDVVIFGSGFEDSLLLALTKKKLLPSMRIMTWSHASYDNYFTNMGPFFSRYMKEAIKAYYHRFDEVIVLSDGDEKEFKEKHHLPARRIYNPNTMKPAGKSSLTSKTFVYVGALSRQKGTDLAVRAFRRFIETDQEWNLHIYGDGPLKGWIEEYVSSNGLHHRIILHEPCGNMEEEFPRHSILVFPSRCEGFGLVQVEAMCCGLPILAADIPICREIVGKHHAGIFFESDNPEDLCRAMREMTSSDLSTYAANGLAAAPLFNLEQTVSEWENMFNAVKS</sequence>
<protein>
    <recommendedName>
        <fullName evidence="6">Glycosyltransferase family 4 protein</fullName>
    </recommendedName>
</protein>
<proteinExistence type="predicted"/>
<dbReference type="AlphaFoldDB" id="A0AAP8NL18"/>
<evidence type="ECO:0000259" key="2">
    <source>
        <dbReference type="Pfam" id="PF00534"/>
    </source>
</evidence>
<evidence type="ECO:0000313" key="5">
    <source>
        <dbReference type="Proteomes" id="UP000235914"/>
    </source>
</evidence>
<dbReference type="GO" id="GO:0009103">
    <property type="term" value="P:lipopolysaccharide biosynthetic process"/>
    <property type="evidence" value="ECO:0007669"/>
    <property type="project" value="TreeGrafter"/>
</dbReference>
<evidence type="ECO:0000259" key="3">
    <source>
        <dbReference type="Pfam" id="PF13439"/>
    </source>
</evidence>
<dbReference type="Pfam" id="PF00534">
    <property type="entry name" value="Glycos_transf_1"/>
    <property type="match status" value="1"/>
</dbReference>
<evidence type="ECO:0008006" key="6">
    <source>
        <dbReference type="Google" id="ProtNLM"/>
    </source>
</evidence>
<dbReference type="SUPFAM" id="SSF53756">
    <property type="entry name" value="UDP-Glycosyltransferase/glycogen phosphorylase"/>
    <property type="match status" value="1"/>
</dbReference>
<organism evidence="4 5">
    <name type="scientific">Akkermansia muciniphila</name>
    <dbReference type="NCBI Taxonomy" id="239935"/>
    <lineage>
        <taxon>Bacteria</taxon>
        <taxon>Pseudomonadati</taxon>
        <taxon>Verrucomicrobiota</taxon>
        <taxon>Verrucomicrobiia</taxon>
        <taxon>Verrucomicrobiales</taxon>
        <taxon>Akkermansiaceae</taxon>
        <taxon>Akkermansia</taxon>
    </lineage>
</organism>
<feature type="domain" description="Glycosyl transferase family 1" evidence="2">
    <location>
        <begin position="211"/>
        <end position="356"/>
    </location>
</feature>
<feature type="domain" description="Glycosyltransferase subfamily 4-like N-terminal" evidence="3">
    <location>
        <begin position="13"/>
        <end position="200"/>
    </location>
</feature>
<evidence type="ECO:0000313" key="4">
    <source>
        <dbReference type="EMBL" id="PNC56060.1"/>
    </source>
</evidence>
<dbReference type="PANTHER" id="PTHR46401">
    <property type="entry name" value="GLYCOSYLTRANSFERASE WBBK-RELATED"/>
    <property type="match status" value="1"/>
</dbReference>
<dbReference type="RefSeq" id="WP_102735797.1">
    <property type="nucleotide sequence ID" value="NZ_PJKN01000004.1"/>
</dbReference>
<comment type="caution">
    <text evidence="4">The sequence shown here is derived from an EMBL/GenBank/DDBJ whole genome shotgun (WGS) entry which is preliminary data.</text>
</comment>
<dbReference type="Gene3D" id="3.40.50.2000">
    <property type="entry name" value="Glycogen Phosphorylase B"/>
    <property type="match status" value="2"/>
</dbReference>
<keyword evidence="1" id="KW-0808">Transferase</keyword>
<dbReference type="Proteomes" id="UP000235914">
    <property type="component" value="Unassembled WGS sequence"/>
</dbReference>
<evidence type="ECO:0000256" key="1">
    <source>
        <dbReference type="ARBA" id="ARBA00022679"/>
    </source>
</evidence>
<gene>
    <name evidence="4" type="ORF">CXU09_08270</name>
</gene>
<dbReference type="InterPro" id="IPR001296">
    <property type="entry name" value="Glyco_trans_1"/>
</dbReference>
<dbReference type="EMBL" id="PJKN01000004">
    <property type="protein sequence ID" value="PNC56060.1"/>
    <property type="molecule type" value="Genomic_DNA"/>
</dbReference>
<dbReference type="GO" id="GO:0016757">
    <property type="term" value="F:glycosyltransferase activity"/>
    <property type="evidence" value="ECO:0007669"/>
    <property type="project" value="InterPro"/>
</dbReference>